<evidence type="ECO:0000313" key="9">
    <source>
        <dbReference type="Proteomes" id="UP000198341"/>
    </source>
</evidence>
<evidence type="ECO:0000256" key="1">
    <source>
        <dbReference type="ARBA" id="ARBA00006442"/>
    </source>
</evidence>
<evidence type="ECO:0000256" key="2">
    <source>
        <dbReference type="ARBA" id="ARBA00022630"/>
    </source>
</evidence>
<dbReference type="GO" id="GO:0004174">
    <property type="term" value="F:electron-transferring-flavoprotein dehydrogenase activity"/>
    <property type="evidence" value="ECO:0007669"/>
    <property type="project" value="TreeGrafter"/>
</dbReference>
<dbReference type="InterPro" id="IPR036188">
    <property type="entry name" value="FAD/NAD-bd_sf"/>
</dbReference>
<dbReference type="eggNOG" id="KOG2495">
    <property type="taxonomic scope" value="Eukaryota"/>
</dbReference>
<feature type="compositionally biased region" description="Low complexity" evidence="5">
    <location>
        <begin position="416"/>
        <end position="429"/>
    </location>
</feature>
<dbReference type="PRINTS" id="PR00368">
    <property type="entry name" value="FADPNR"/>
</dbReference>
<dbReference type="RefSeq" id="XP_007511616.1">
    <property type="nucleotide sequence ID" value="XM_007511554.1"/>
</dbReference>
<keyword evidence="9" id="KW-1185">Reference proteome</keyword>
<feature type="transmembrane region" description="Helical" evidence="6">
    <location>
        <begin position="128"/>
        <end position="146"/>
    </location>
</feature>
<feature type="domain" description="FAD/NAD(P)-binding" evidence="7">
    <location>
        <begin position="162"/>
        <end position="515"/>
    </location>
</feature>
<dbReference type="GO" id="GO:0050660">
    <property type="term" value="F:flavin adenine dinucleotide binding"/>
    <property type="evidence" value="ECO:0007669"/>
    <property type="project" value="TreeGrafter"/>
</dbReference>
<reference evidence="8 9" key="1">
    <citation type="submission" date="2011-10" db="EMBL/GenBank/DDBJ databases">
        <authorList>
            <person name="Genoscope - CEA"/>
        </authorList>
    </citation>
    <scope>NUCLEOTIDE SEQUENCE [LARGE SCALE GENOMIC DNA]</scope>
    <source>
        <strain evidence="8 9">RCC 1105</strain>
    </source>
</reference>
<dbReference type="GO" id="GO:0005737">
    <property type="term" value="C:cytoplasm"/>
    <property type="evidence" value="ECO:0007669"/>
    <property type="project" value="TreeGrafter"/>
</dbReference>
<dbReference type="Pfam" id="PF07992">
    <property type="entry name" value="Pyr_redox_2"/>
    <property type="match status" value="1"/>
</dbReference>
<dbReference type="PANTHER" id="PTHR43735">
    <property type="entry name" value="APOPTOSIS-INDUCING FACTOR 1"/>
    <property type="match status" value="1"/>
</dbReference>
<evidence type="ECO:0000313" key="8">
    <source>
        <dbReference type="EMBL" id="CCO17737.1"/>
    </source>
</evidence>
<dbReference type="PANTHER" id="PTHR43735:SF3">
    <property type="entry name" value="FERROPTOSIS SUPPRESSOR PROTEIN 1"/>
    <property type="match status" value="1"/>
</dbReference>
<keyword evidence="2" id="KW-0285">Flavoprotein</keyword>
<evidence type="ECO:0000259" key="7">
    <source>
        <dbReference type="Pfam" id="PF07992"/>
    </source>
</evidence>
<dbReference type="Gene3D" id="3.50.50.100">
    <property type="match status" value="1"/>
</dbReference>
<dbReference type="OrthoDB" id="497886at2759"/>
<feature type="compositionally biased region" description="Basic and acidic residues" evidence="5">
    <location>
        <begin position="68"/>
        <end position="80"/>
    </location>
</feature>
<feature type="region of interest" description="Disordered" evidence="5">
    <location>
        <begin position="411"/>
        <end position="430"/>
    </location>
</feature>
<evidence type="ECO:0000256" key="6">
    <source>
        <dbReference type="SAM" id="Phobius"/>
    </source>
</evidence>
<keyword evidence="6" id="KW-0812">Transmembrane</keyword>
<dbReference type="SUPFAM" id="SSF51905">
    <property type="entry name" value="FAD/NAD(P)-binding domain"/>
    <property type="match status" value="1"/>
</dbReference>
<sequence>MYARLHSIEAPLFIFSNHHRSRCRRQCESSSSVVVVRISQKRCSSSSSSCTSSSGKVVVARSRSRLKRSNDSHTASERETATPLRLKVETLSSLSSTFKKKTKKRLLVETNGLSGGGFQQPFSSVEQLFVIAIALSAIVIIASVLTRKQIAKTKKMKDRGRKKVVVIGGGFAGMQAVFDLSKTCDVTLVDTKAYFEYTPGALSAMVGGGPMRRYKGSENSGERIGKLHRSYEKMCERVGARFAHAADDGVKSVCEEYVSVRTADEEGEENKKLEYDYLIIATGSNYGGSTSGIKPMGGTPGEGAKTGYARQKTFQRDAERVALPSSRKDNDNISNDEQTTLIVGGGVVGVELAADIACVRAKGKRTATNVVLAHDKNRLLDTLPKSASEYVEKWFKKKNVRVELGQRFERVNGETSPPSSSSSYSSSSYVGSKDKTVKIEAKETIFAVGSKPSTNFLSFENPTVLLSAAEAKKNNEPILEIPLSKLGYIERDPKTLQVIGFENIYAVGDCAMKPPGQFLASFAHWEAEYVATRIKKDQQRKQNDEYSLPPRFMAISLGPWNGLFLWGNLVLCKGVLAAIVKFLVELWFSNFFPAPYALLRRLPKFEFTLKESEGEGDEIQSSFGKSSLA</sequence>
<protein>
    <recommendedName>
        <fullName evidence="7">FAD/NAD(P)-binding domain-containing protein</fullName>
    </recommendedName>
</protein>
<name>K8EHV2_9CHLO</name>
<keyword evidence="4" id="KW-0560">Oxidoreductase</keyword>
<dbReference type="PRINTS" id="PR00411">
    <property type="entry name" value="PNDRDTASEI"/>
</dbReference>
<dbReference type="Proteomes" id="UP000198341">
    <property type="component" value="Chromosome 8"/>
</dbReference>
<dbReference type="GeneID" id="19014098"/>
<accession>K8EHV2</accession>
<organism evidence="8 9">
    <name type="scientific">Bathycoccus prasinos</name>
    <dbReference type="NCBI Taxonomy" id="41875"/>
    <lineage>
        <taxon>Eukaryota</taxon>
        <taxon>Viridiplantae</taxon>
        <taxon>Chlorophyta</taxon>
        <taxon>Mamiellophyceae</taxon>
        <taxon>Mamiellales</taxon>
        <taxon>Bathycoccaceae</taxon>
        <taxon>Bathycoccus</taxon>
    </lineage>
</organism>
<keyword evidence="6" id="KW-1133">Transmembrane helix</keyword>
<dbReference type="KEGG" id="bpg:Bathy08g01190"/>
<keyword evidence="6" id="KW-0472">Membrane</keyword>
<dbReference type="STRING" id="41875.K8EHV2"/>
<evidence type="ECO:0000256" key="3">
    <source>
        <dbReference type="ARBA" id="ARBA00022827"/>
    </source>
</evidence>
<keyword evidence="3" id="KW-0274">FAD</keyword>
<dbReference type="AlphaFoldDB" id="K8EHV2"/>
<feature type="region of interest" description="Disordered" evidence="5">
    <location>
        <begin position="61"/>
        <end position="81"/>
    </location>
</feature>
<comment type="similarity">
    <text evidence="1">Belongs to the FAD-dependent oxidoreductase family.</text>
</comment>
<dbReference type="EMBL" id="FO082271">
    <property type="protein sequence ID" value="CCO17737.1"/>
    <property type="molecule type" value="Genomic_DNA"/>
</dbReference>
<evidence type="ECO:0000256" key="4">
    <source>
        <dbReference type="ARBA" id="ARBA00023002"/>
    </source>
</evidence>
<evidence type="ECO:0000256" key="5">
    <source>
        <dbReference type="SAM" id="MobiDB-lite"/>
    </source>
</evidence>
<gene>
    <name evidence="8" type="ORF">Bathy08g01190</name>
</gene>
<proteinExistence type="inferred from homology"/>
<dbReference type="InterPro" id="IPR023753">
    <property type="entry name" value="FAD/NAD-binding_dom"/>
</dbReference>